<dbReference type="AlphaFoldDB" id="A0A914AWA6"/>
<organism evidence="5 6">
    <name type="scientific">Patiria miniata</name>
    <name type="common">Bat star</name>
    <name type="synonym">Asterina miniata</name>
    <dbReference type="NCBI Taxonomy" id="46514"/>
    <lineage>
        <taxon>Eukaryota</taxon>
        <taxon>Metazoa</taxon>
        <taxon>Echinodermata</taxon>
        <taxon>Eleutherozoa</taxon>
        <taxon>Asterozoa</taxon>
        <taxon>Asteroidea</taxon>
        <taxon>Valvatacea</taxon>
        <taxon>Valvatida</taxon>
        <taxon>Asterinidae</taxon>
        <taxon>Patiria</taxon>
    </lineage>
</organism>
<evidence type="ECO:0000313" key="6">
    <source>
        <dbReference type="Proteomes" id="UP000887568"/>
    </source>
</evidence>
<evidence type="ECO:0000256" key="1">
    <source>
        <dbReference type="ARBA" id="ARBA00023125"/>
    </source>
</evidence>
<dbReference type="InterPro" id="IPR011010">
    <property type="entry name" value="DNA_brk_join_enz"/>
</dbReference>
<dbReference type="OrthoDB" id="5965134at2759"/>
<dbReference type="RefSeq" id="XP_038067789.1">
    <property type="nucleotide sequence ID" value="XM_038211861.1"/>
</dbReference>
<sequence>MQLMTASTSKDQGSDSTPTSPGTSTGIFQSKPHSHIGHSCLQSQPQQQRCLKNHEAHPPLNLKPSVDKFTDIIKIILEQPFWADSPPVVSGSKEQLLHEAIAAKSVGSCNSYFYKCRQFIKWLVQCKIPMSFPVSEGIVAAYLSHTNSTSRSDSVMTTTASAIKWLHSLMNIKNNPIDSPIVQQLLISFRKRLHHPPVQKDPLSLVQLNQIVDKFAGDDCSLMQLRTACYVSLKFALLFRHNEIAEIKANHITPLPDAQGIKIVIPKSKTDIFREGNVAFLPTSQSFYSPYVILTRFMKQLGISIGDDQFIFTPLTFCSASNSYKRTQNKPLSYTRSRELFFDALKAIGVEDVKRFGLHSLRSGGATRLANNKIPEELIMQHGRWKTTTAKNRYIKRDLTTRLQVSKAVYN</sequence>
<dbReference type="Gene3D" id="1.10.443.10">
    <property type="entry name" value="Intergrase catalytic core"/>
    <property type="match status" value="1"/>
</dbReference>
<keyword evidence="2" id="KW-0233">DNA recombination</keyword>
<accession>A0A914AWA6</accession>
<dbReference type="GO" id="GO:0003677">
    <property type="term" value="F:DNA binding"/>
    <property type="evidence" value="ECO:0007669"/>
    <property type="project" value="UniProtKB-KW"/>
</dbReference>
<evidence type="ECO:0000256" key="3">
    <source>
        <dbReference type="SAM" id="MobiDB-lite"/>
    </source>
</evidence>
<dbReference type="InterPro" id="IPR052925">
    <property type="entry name" value="Phage_Integrase-like_Recomb"/>
</dbReference>
<feature type="compositionally biased region" description="Low complexity" evidence="3">
    <location>
        <begin position="14"/>
        <end position="26"/>
    </location>
</feature>
<name>A0A914AWA6_PATMI</name>
<reference evidence="5" key="1">
    <citation type="submission" date="2022-11" db="UniProtKB">
        <authorList>
            <consortium name="EnsemblMetazoa"/>
        </authorList>
    </citation>
    <scope>IDENTIFICATION</scope>
</reference>
<dbReference type="PROSITE" id="PS51898">
    <property type="entry name" value="TYR_RECOMBINASE"/>
    <property type="match status" value="1"/>
</dbReference>
<dbReference type="PANTHER" id="PTHR34605">
    <property type="entry name" value="PHAGE_INTEGRASE DOMAIN-CONTAINING PROTEIN"/>
    <property type="match status" value="1"/>
</dbReference>
<keyword evidence="1" id="KW-0238">DNA-binding</keyword>
<dbReference type="InterPro" id="IPR010998">
    <property type="entry name" value="Integrase_recombinase_N"/>
</dbReference>
<dbReference type="SUPFAM" id="SSF56349">
    <property type="entry name" value="DNA breaking-rejoining enzymes"/>
    <property type="match status" value="1"/>
</dbReference>
<protein>
    <recommendedName>
        <fullName evidence="4">Tyr recombinase domain-containing protein</fullName>
    </recommendedName>
</protein>
<dbReference type="Gene3D" id="1.10.150.130">
    <property type="match status" value="1"/>
</dbReference>
<dbReference type="InterPro" id="IPR002104">
    <property type="entry name" value="Integrase_catalytic"/>
</dbReference>
<dbReference type="PANTHER" id="PTHR34605:SF4">
    <property type="entry name" value="DNA ADENINE METHYLTRANSFERASE"/>
    <property type="match status" value="1"/>
</dbReference>
<evidence type="ECO:0000256" key="2">
    <source>
        <dbReference type="ARBA" id="ARBA00023172"/>
    </source>
</evidence>
<dbReference type="EnsemblMetazoa" id="XM_038211861.1">
    <property type="protein sequence ID" value="XP_038067789.1"/>
    <property type="gene ID" value="LOC119737471"/>
</dbReference>
<feature type="compositionally biased region" description="Polar residues" evidence="3">
    <location>
        <begin position="1"/>
        <end position="11"/>
    </location>
</feature>
<keyword evidence="6" id="KW-1185">Reference proteome</keyword>
<dbReference type="GeneID" id="119737471"/>
<dbReference type="SUPFAM" id="SSF47823">
    <property type="entry name" value="lambda integrase-like, N-terminal domain"/>
    <property type="match status" value="1"/>
</dbReference>
<dbReference type="Pfam" id="PF00589">
    <property type="entry name" value="Phage_integrase"/>
    <property type="match status" value="1"/>
</dbReference>
<dbReference type="GO" id="GO:0015074">
    <property type="term" value="P:DNA integration"/>
    <property type="evidence" value="ECO:0007669"/>
    <property type="project" value="InterPro"/>
</dbReference>
<proteinExistence type="predicted"/>
<dbReference type="GO" id="GO:0006310">
    <property type="term" value="P:DNA recombination"/>
    <property type="evidence" value="ECO:0007669"/>
    <property type="project" value="UniProtKB-KW"/>
</dbReference>
<evidence type="ECO:0000259" key="4">
    <source>
        <dbReference type="PROSITE" id="PS51898"/>
    </source>
</evidence>
<feature type="domain" description="Tyr recombinase" evidence="4">
    <location>
        <begin position="198"/>
        <end position="411"/>
    </location>
</feature>
<dbReference type="InterPro" id="IPR013762">
    <property type="entry name" value="Integrase-like_cat_sf"/>
</dbReference>
<dbReference type="Proteomes" id="UP000887568">
    <property type="component" value="Unplaced"/>
</dbReference>
<evidence type="ECO:0000313" key="5">
    <source>
        <dbReference type="EnsemblMetazoa" id="XP_038067789.1"/>
    </source>
</evidence>
<feature type="region of interest" description="Disordered" evidence="3">
    <location>
        <begin position="1"/>
        <end position="28"/>
    </location>
</feature>